<feature type="region of interest" description="Disordered" evidence="1">
    <location>
        <begin position="1"/>
        <end position="57"/>
    </location>
</feature>
<evidence type="ECO:0000313" key="2">
    <source>
        <dbReference type="EMBL" id="WIV17667.1"/>
    </source>
</evidence>
<sequence length="57" mass="6621">MLDDKTDRGAGFDSIVEPDPIFEQIDWTKNSDSITISNLTEEEQETTDEEQDEEEKR</sequence>
<accession>A0ABY8WZR6</accession>
<reference evidence="2 3" key="1">
    <citation type="submission" date="2023-06" db="EMBL/GenBank/DDBJ databases">
        <title>Paenibacillus polygonum sp. nov., an endophytic bacterium, isolated from Polygonum lapathifolium L. in Nanji Wetland National Nature Reserve, South of Poyang Lake, Jiangxi Province, China.</title>
        <authorList>
            <person name="Yu Z."/>
        </authorList>
    </citation>
    <scope>NUCLEOTIDE SEQUENCE [LARGE SCALE GENOMIC DNA]</scope>
    <source>
        <strain evidence="2 3">C31</strain>
    </source>
</reference>
<evidence type="ECO:0000313" key="3">
    <source>
        <dbReference type="Proteomes" id="UP001236415"/>
    </source>
</evidence>
<dbReference type="EMBL" id="CP127162">
    <property type="protein sequence ID" value="WIV17667.1"/>
    <property type="molecule type" value="Genomic_DNA"/>
</dbReference>
<name>A0ABY8WZR6_9BACL</name>
<dbReference type="RefSeq" id="WP_285742321.1">
    <property type="nucleotide sequence ID" value="NZ_CP127162.1"/>
</dbReference>
<keyword evidence="3" id="KW-1185">Reference proteome</keyword>
<proteinExistence type="predicted"/>
<feature type="compositionally biased region" description="Basic and acidic residues" evidence="1">
    <location>
        <begin position="1"/>
        <end position="10"/>
    </location>
</feature>
<feature type="compositionally biased region" description="Acidic residues" evidence="1">
    <location>
        <begin position="40"/>
        <end position="57"/>
    </location>
</feature>
<evidence type="ECO:0000256" key="1">
    <source>
        <dbReference type="SAM" id="MobiDB-lite"/>
    </source>
</evidence>
<protein>
    <submittedName>
        <fullName evidence="2">Uncharacterized protein</fullName>
    </submittedName>
</protein>
<feature type="compositionally biased region" description="Polar residues" evidence="1">
    <location>
        <begin position="27"/>
        <end position="39"/>
    </location>
</feature>
<gene>
    <name evidence="2" type="ORF">QPK24_14690</name>
</gene>
<organism evidence="2 3">
    <name type="scientific">Paenibacillus polygoni</name>
    <dbReference type="NCBI Taxonomy" id="3050112"/>
    <lineage>
        <taxon>Bacteria</taxon>
        <taxon>Bacillati</taxon>
        <taxon>Bacillota</taxon>
        <taxon>Bacilli</taxon>
        <taxon>Bacillales</taxon>
        <taxon>Paenibacillaceae</taxon>
        <taxon>Paenibacillus</taxon>
    </lineage>
</organism>
<dbReference type="Proteomes" id="UP001236415">
    <property type="component" value="Chromosome"/>
</dbReference>